<dbReference type="GO" id="GO:0004867">
    <property type="term" value="F:serine-type endopeptidase inhibitor activity"/>
    <property type="evidence" value="ECO:0007669"/>
    <property type="project" value="UniProtKB-KW"/>
</dbReference>
<feature type="domain" description="TIL" evidence="4">
    <location>
        <begin position="120"/>
        <end position="172"/>
    </location>
</feature>
<evidence type="ECO:0000313" key="7">
    <source>
        <dbReference type="WBParaSite" id="NBR_0001208101-mRNA-1"/>
    </source>
</evidence>
<dbReference type="WBParaSite" id="NBR_0001208101-mRNA-1">
    <property type="protein sequence ID" value="NBR_0001208101-mRNA-1"/>
    <property type="gene ID" value="NBR_0001208101"/>
</dbReference>
<dbReference type="AlphaFoldDB" id="A0A0N4Y7E9"/>
<evidence type="ECO:0000313" key="5">
    <source>
        <dbReference type="EMBL" id="VDL75671.1"/>
    </source>
</evidence>
<evidence type="ECO:0000256" key="2">
    <source>
        <dbReference type="ARBA" id="ARBA00022900"/>
    </source>
</evidence>
<evidence type="ECO:0000313" key="6">
    <source>
        <dbReference type="Proteomes" id="UP000271162"/>
    </source>
</evidence>
<dbReference type="SUPFAM" id="SSF57567">
    <property type="entry name" value="Serine protease inhibitors"/>
    <property type="match status" value="1"/>
</dbReference>
<keyword evidence="6" id="KW-1185">Reference proteome</keyword>
<dbReference type="STRING" id="27835.A0A0N4Y7E9"/>
<evidence type="ECO:0000256" key="1">
    <source>
        <dbReference type="ARBA" id="ARBA00022690"/>
    </source>
</evidence>
<keyword evidence="2" id="KW-0722">Serine protease inhibitor</keyword>
<sequence>MSQDVFEVLREFVVLGKKTCASRCVPNVCQCLAGYIRYAGVCITKLACPNPRPATNYPTLVVYPTYPSQTIYPQYPAYPSYPPYAPYQSYQPYSPPTRYLTTYIPPYQPNYGQQLTYRTCPPYEQYVQCVPCEQVCNSQLYLCYNQCVDGCTCAYGLVRDTNTNACVPSNYCLQFMVQSPQQQYIYSKSESTLANFYANFFRARHDNIAVELRRC</sequence>
<evidence type="ECO:0000256" key="3">
    <source>
        <dbReference type="ARBA" id="ARBA00023157"/>
    </source>
</evidence>
<dbReference type="InterPro" id="IPR051368">
    <property type="entry name" value="SerProtInhib-TIL_Domain"/>
</dbReference>
<dbReference type="PANTHER" id="PTHR23259">
    <property type="entry name" value="RIDDLE"/>
    <property type="match status" value="1"/>
</dbReference>
<protein>
    <submittedName>
        <fullName evidence="7">TIL domain-containing protein</fullName>
    </submittedName>
</protein>
<proteinExistence type="predicted"/>
<dbReference type="PANTHER" id="PTHR23259:SF70">
    <property type="entry name" value="ACCESSORY GLAND PROTEIN ACP62F-RELATED"/>
    <property type="match status" value="1"/>
</dbReference>
<keyword evidence="3" id="KW-1015">Disulfide bond</keyword>
<evidence type="ECO:0000259" key="4">
    <source>
        <dbReference type="Pfam" id="PF01826"/>
    </source>
</evidence>
<gene>
    <name evidence="5" type="ORF">NBR_LOCUS12082</name>
</gene>
<dbReference type="EMBL" id="UYSL01020670">
    <property type="protein sequence ID" value="VDL75671.1"/>
    <property type="molecule type" value="Genomic_DNA"/>
</dbReference>
<dbReference type="Proteomes" id="UP000271162">
    <property type="component" value="Unassembled WGS sequence"/>
</dbReference>
<dbReference type="Pfam" id="PF01826">
    <property type="entry name" value="TIL"/>
    <property type="match status" value="1"/>
</dbReference>
<reference evidence="5 6" key="2">
    <citation type="submission" date="2018-11" db="EMBL/GenBank/DDBJ databases">
        <authorList>
            <consortium name="Pathogen Informatics"/>
        </authorList>
    </citation>
    <scope>NUCLEOTIDE SEQUENCE [LARGE SCALE GENOMIC DNA]</scope>
</reference>
<keyword evidence="1" id="KW-0646">Protease inhibitor</keyword>
<dbReference type="InterPro" id="IPR036084">
    <property type="entry name" value="Ser_inhib-like_sf"/>
</dbReference>
<dbReference type="Gene3D" id="2.10.25.10">
    <property type="entry name" value="Laminin"/>
    <property type="match status" value="1"/>
</dbReference>
<dbReference type="CDD" id="cd19941">
    <property type="entry name" value="TIL"/>
    <property type="match status" value="1"/>
</dbReference>
<accession>A0A0N4Y7E9</accession>
<reference evidence="7" key="1">
    <citation type="submission" date="2017-02" db="UniProtKB">
        <authorList>
            <consortium name="WormBaseParasite"/>
        </authorList>
    </citation>
    <scope>IDENTIFICATION</scope>
</reference>
<dbReference type="InterPro" id="IPR002919">
    <property type="entry name" value="TIL_dom"/>
</dbReference>
<organism evidence="7">
    <name type="scientific">Nippostrongylus brasiliensis</name>
    <name type="common">Rat hookworm</name>
    <dbReference type="NCBI Taxonomy" id="27835"/>
    <lineage>
        <taxon>Eukaryota</taxon>
        <taxon>Metazoa</taxon>
        <taxon>Ecdysozoa</taxon>
        <taxon>Nematoda</taxon>
        <taxon>Chromadorea</taxon>
        <taxon>Rhabditida</taxon>
        <taxon>Rhabditina</taxon>
        <taxon>Rhabditomorpha</taxon>
        <taxon>Strongyloidea</taxon>
        <taxon>Heligmosomidae</taxon>
        <taxon>Nippostrongylus</taxon>
    </lineage>
</organism>
<name>A0A0N4Y7E9_NIPBR</name>